<proteinExistence type="predicted"/>
<evidence type="ECO:0000313" key="1">
    <source>
        <dbReference type="EMBL" id="MBW61312.1"/>
    </source>
</evidence>
<sequence length="115" mass="13124">MLSPSRDARFGGWWVLLSECSTAARYAPVTCWYSMRMDTLACRCSRCTGSCCSSVFSLSLYLSNISTFNMSPVKFNLVHHMMLYDGYVALDNQKDILALAHRAMCIKWHPAFFCR</sequence>
<dbReference type="AlphaFoldDB" id="A0A2M4C7K3"/>
<dbReference type="EMBL" id="GGFJ01012171">
    <property type="protein sequence ID" value="MBW61312.1"/>
    <property type="molecule type" value="Transcribed_RNA"/>
</dbReference>
<accession>A0A2M4C7K3</accession>
<organism evidence="1">
    <name type="scientific">Anopheles marajoara</name>
    <dbReference type="NCBI Taxonomy" id="58244"/>
    <lineage>
        <taxon>Eukaryota</taxon>
        <taxon>Metazoa</taxon>
        <taxon>Ecdysozoa</taxon>
        <taxon>Arthropoda</taxon>
        <taxon>Hexapoda</taxon>
        <taxon>Insecta</taxon>
        <taxon>Pterygota</taxon>
        <taxon>Neoptera</taxon>
        <taxon>Endopterygota</taxon>
        <taxon>Diptera</taxon>
        <taxon>Nematocera</taxon>
        <taxon>Culicoidea</taxon>
        <taxon>Culicidae</taxon>
        <taxon>Anophelinae</taxon>
        <taxon>Anopheles</taxon>
    </lineage>
</organism>
<protein>
    <submittedName>
        <fullName evidence="1">Putative secreted protein</fullName>
    </submittedName>
</protein>
<reference evidence="1" key="1">
    <citation type="submission" date="2018-01" db="EMBL/GenBank/DDBJ databases">
        <title>An insight into the sialome of Amazonian anophelines.</title>
        <authorList>
            <person name="Ribeiro J.M."/>
            <person name="Scarpassa V."/>
            <person name="Calvo E."/>
        </authorList>
    </citation>
    <scope>NUCLEOTIDE SEQUENCE</scope>
    <source>
        <tissue evidence="1">Salivary glands</tissue>
    </source>
</reference>
<name>A0A2M4C7K3_9DIPT</name>